<reference evidence="2 3" key="1">
    <citation type="submission" date="2019-02" db="EMBL/GenBank/DDBJ databases">
        <authorList>
            <consortium name="Pathogen Informatics"/>
        </authorList>
    </citation>
    <scope>NUCLEOTIDE SEQUENCE [LARGE SCALE GENOMIC DNA]</scope>
    <source>
        <strain evidence="2 3">3012STDY6944375</strain>
    </source>
</reference>
<feature type="region of interest" description="Disordered" evidence="1">
    <location>
        <begin position="1"/>
        <end position="52"/>
    </location>
</feature>
<dbReference type="RefSeq" id="WP_130914075.1">
    <property type="nucleotide sequence ID" value="NZ_LR215974.1"/>
</dbReference>
<dbReference type="KEGG" id="ctai:NCTC12078_01488"/>
<dbReference type="AlphaFoldDB" id="A0A4U8WBJ7"/>
<gene>
    <name evidence="2" type="ORF">NCTC12078_01488</name>
</gene>
<evidence type="ECO:0000256" key="1">
    <source>
        <dbReference type="SAM" id="MobiDB-lite"/>
    </source>
</evidence>
<sequence length="262" mass="28566">MCESTGANPPPVTTPPCTTPSVPTNPQPGFTDENGCPIGEPSLPNYPPTKGNPCEKVKNITDNTTGLKDKIKSLNTPANLALNYERGAIVADNAQGESAVTPIDGNPNETFINVLTPPTGEQTAFIHTHFEGSDMSPIFSFDDLGVFDAIHFQRFTNNKPLDKLTIMVISKEGIFALRVDNSTRFYNAGGEMMTNGEFMRNKFNGDLQEKVNVTYGDVIKQVAKVLPEFGLSLYKATDDQLNSWNKVVYDPATDTVNEIPCN</sequence>
<name>A0A4U8WBJ7_9FLAO</name>
<accession>A0A4U8WBJ7</accession>
<dbReference type="Proteomes" id="UP000290013">
    <property type="component" value="Chromosome"/>
</dbReference>
<proteinExistence type="predicted"/>
<feature type="compositionally biased region" description="Pro residues" evidence="1">
    <location>
        <begin position="8"/>
        <end position="26"/>
    </location>
</feature>
<evidence type="ECO:0000313" key="3">
    <source>
        <dbReference type="Proteomes" id="UP000290013"/>
    </source>
</evidence>
<organism evidence="2 3">
    <name type="scientific">Chryseobacterium taihuense</name>
    <dbReference type="NCBI Taxonomy" id="1141221"/>
    <lineage>
        <taxon>Bacteria</taxon>
        <taxon>Pseudomonadati</taxon>
        <taxon>Bacteroidota</taxon>
        <taxon>Flavobacteriia</taxon>
        <taxon>Flavobacteriales</taxon>
        <taxon>Weeksellaceae</taxon>
        <taxon>Chryseobacterium group</taxon>
        <taxon>Chryseobacterium</taxon>
    </lineage>
</organism>
<dbReference type="EMBL" id="LR215974">
    <property type="protein sequence ID" value="VFB03473.1"/>
    <property type="molecule type" value="Genomic_DNA"/>
</dbReference>
<protein>
    <submittedName>
        <fullName evidence="2">Uncharacterized protein</fullName>
    </submittedName>
</protein>
<evidence type="ECO:0000313" key="2">
    <source>
        <dbReference type="EMBL" id="VFB03473.1"/>
    </source>
</evidence>